<gene>
    <name evidence="1" type="ORF">GCM10010873_36750</name>
</gene>
<accession>A0AA37X676</accession>
<sequence>MSDLDMICEYAIAFLLNGRGGAKQLAVDLAQQEPQRPALELVFVLSIAASSIEEVFASPQPAGVAADAWRIAALIGVELHMMQSQGLPYDSCAALLNYWRTVDGYFLS</sequence>
<dbReference type="AlphaFoldDB" id="A0AA37X676"/>
<evidence type="ECO:0000313" key="2">
    <source>
        <dbReference type="Proteomes" id="UP001157355"/>
    </source>
</evidence>
<organism evidence="1 2">
    <name type="scientific">Cypionkella aquatica</name>
    <dbReference type="NCBI Taxonomy" id="1756042"/>
    <lineage>
        <taxon>Bacteria</taxon>
        <taxon>Pseudomonadati</taxon>
        <taxon>Pseudomonadota</taxon>
        <taxon>Alphaproteobacteria</taxon>
        <taxon>Rhodobacterales</taxon>
        <taxon>Paracoccaceae</taxon>
        <taxon>Cypionkella</taxon>
    </lineage>
</organism>
<dbReference type="RefSeq" id="WP_284326781.1">
    <property type="nucleotide sequence ID" value="NZ_BSPP01000017.1"/>
</dbReference>
<protein>
    <submittedName>
        <fullName evidence="1">Uncharacterized protein</fullName>
    </submittedName>
</protein>
<comment type="caution">
    <text evidence="1">The sequence shown here is derived from an EMBL/GenBank/DDBJ whole genome shotgun (WGS) entry which is preliminary data.</text>
</comment>
<dbReference type="EMBL" id="BSPP01000017">
    <property type="protein sequence ID" value="GLS88701.1"/>
    <property type="molecule type" value="Genomic_DNA"/>
</dbReference>
<dbReference type="Proteomes" id="UP001157355">
    <property type="component" value="Unassembled WGS sequence"/>
</dbReference>
<name>A0AA37X676_9RHOB</name>
<evidence type="ECO:0000313" key="1">
    <source>
        <dbReference type="EMBL" id="GLS88701.1"/>
    </source>
</evidence>
<reference evidence="1 2" key="1">
    <citation type="journal article" date="2014" name="Int. J. Syst. Evol. Microbiol.">
        <title>Complete genome sequence of Corynebacterium casei LMG S-19264T (=DSM 44701T), isolated from a smear-ripened cheese.</title>
        <authorList>
            <consortium name="US DOE Joint Genome Institute (JGI-PGF)"/>
            <person name="Walter F."/>
            <person name="Albersmeier A."/>
            <person name="Kalinowski J."/>
            <person name="Ruckert C."/>
        </authorList>
    </citation>
    <scope>NUCLEOTIDE SEQUENCE [LARGE SCALE GENOMIC DNA]</scope>
    <source>
        <strain evidence="1 2">NBRC 111766</strain>
    </source>
</reference>
<keyword evidence="2" id="KW-1185">Reference proteome</keyword>
<proteinExistence type="predicted"/>